<dbReference type="EMBL" id="JACRIW010000051">
    <property type="protein sequence ID" value="MBI5169390.1"/>
    <property type="molecule type" value="Genomic_DNA"/>
</dbReference>
<evidence type="ECO:0000313" key="2">
    <source>
        <dbReference type="EMBL" id="MBI5169390.1"/>
    </source>
</evidence>
<feature type="domain" description="N-acetyltransferase" evidence="1">
    <location>
        <begin position="13"/>
        <end position="142"/>
    </location>
</feature>
<dbReference type="Proteomes" id="UP000696931">
    <property type="component" value="Unassembled WGS sequence"/>
</dbReference>
<dbReference type="AlphaFoldDB" id="A0A933W1T7"/>
<dbReference type="PROSITE" id="PS51186">
    <property type="entry name" value="GNAT"/>
    <property type="match status" value="1"/>
</dbReference>
<dbReference type="InterPro" id="IPR000182">
    <property type="entry name" value="GNAT_dom"/>
</dbReference>
<proteinExistence type="predicted"/>
<dbReference type="PANTHER" id="PTHR43233:SF1">
    <property type="entry name" value="FAMILY N-ACETYLTRANSFERASE, PUTATIVE (AFU_ORTHOLOGUE AFUA_6G03350)-RELATED"/>
    <property type="match status" value="1"/>
</dbReference>
<dbReference type="InterPro" id="IPR016181">
    <property type="entry name" value="Acyl_CoA_acyltransferase"/>
</dbReference>
<dbReference type="SUPFAM" id="SSF55729">
    <property type="entry name" value="Acyl-CoA N-acyltransferases (Nat)"/>
    <property type="match status" value="1"/>
</dbReference>
<dbReference type="CDD" id="cd04301">
    <property type="entry name" value="NAT_SF"/>
    <property type="match status" value="1"/>
</dbReference>
<sequence length="150" mass="17341">MRPAEWTRDGFTVSTDPARVDLGVVHGFLTTCYWSEGISRATVERQVAHSLPFGLYRDAIQIGFARVVSDFTAIAYVGDVFVLQPWRGRGLSRFLMECMVAHPELQGLRRWILLTRDAHGLYEKFGFERITNPDRWMHRWDPDAAAKRRD</sequence>
<reference evidence="2" key="1">
    <citation type="submission" date="2020-07" db="EMBL/GenBank/DDBJ databases">
        <title>Huge and variable diversity of episymbiotic CPR bacteria and DPANN archaea in groundwater ecosystems.</title>
        <authorList>
            <person name="He C.Y."/>
            <person name="Keren R."/>
            <person name="Whittaker M."/>
            <person name="Farag I.F."/>
            <person name="Doudna J."/>
            <person name="Cate J.H.D."/>
            <person name="Banfield J.F."/>
        </authorList>
    </citation>
    <scope>NUCLEOTIDE SEQUENCE</scope>
    <source>
        <strain evidence="2">NC_groundwater_1813_Pr3_B-0.1um_71_17</strain>
    </source>
</reference>
<gene>
    <name evidence="2" type="ORF">HZA61_07885</name>
</gene>
<dbReference type="PANTHER" id="PTHR43233">
    <property type="entry name" value="FAMILY N-ACETYLTRANSFERASE, PUTATIVE (AFU_ORTHOLOGUE AFUA_6G03350)-RELATED"/>
    <property type="match status" value="1"/>
</dbReference>
<dbReference type="InterPro" id="IPR053144">
    <property type="entry name" value="Acetyltransferase_Butenolide"/>
</dbReference>
<dbReference type="Pfam" id="PF13508">
    <property type="entry name" value="Acetyltransf_7"/>
    <property type="match status" value="1"/>
</dbReference>
<organism evidence="2 3">
    <name type="scientific">Eiseniibacteriota bacterium</name>
    <dbReference type="NCBI Taxonomy" id="2212470"/>
    <lineage>
        <taxon>Bacteria</taxon>
        <taxon>Candidatus Eiseniibacteriota</taxon>
    </lineage>
</organism>
<comment type="caution">
    <text evidence="2">The sequence shown here is derived from an EMBL/GenBank/DDBJ whole genome shotgun (WGS) entry which is preliminary data.</text>
</comment>
<dbReference type="GO" id="GO:0016747">
    <property type="term" value="F:acyltransferase activity, transferring groups other than amino-acyl groups"/>
    <property type="evidence" value="ECO:0007669"/>
    <property type="project" value="InterPro"/>
</dbReference>
<evidence type="ECO:0000313" key="3">
    <source>
        <dbReference type="Proteomes" id="UP000696931"/>
    </source>
</evidence>
<protein>
    <submittedName>
        <fullName evidence="2">GNAT family N-acetyltransferase</fullName>
    </submittedName>
</protein>
<accession>A0A933W1T7</accession>
<name>A0A933W1T7_UNCEI</name>
<evidence type="ECO:0000259" key="1">
    <source>
        <dbReference type="PROSITE" id="PS51186"/>
    </source>
</evidence>
<dbReference type="Gene3D" id="3.40.630.30">
    <property type="match status" value="1"/>
</dbReference>